<dbReference type="InterPro" id="IPR000477">
    <property type="entry name" value="RT_dom"/>
</dbReference>
<reference evidence="3" key="1">
    <citation type="submission" date="2012-09" db="EMBL/GenBank/DDBJ databases">
        <authorList>
            <person name="Martin A.A."/>
        </authorList>
    </citation>
    <scope>NUCLEOTIDE SEQUENCE</scope>
</reference>
<keyword evidence="3" id="KW-1185">Reference proteome</keyword>
<protein>
    <submittedName>
        <fullName evidence="4">Reverse transcriptase domain-containing protein</fullName>
    </submittedName>
</protein>
<dbReference type="Proteomes" id="UP000035642">
    <property type="component" value="Unassembled WGS sequence"/>
</dbReference>
<feature type="compositionally biased region" description="Basic and acidic residues" evidence="1">
    <location>
        <begin position="107"/>
        <end position="120"/>
    </location>
</feature>
<feature type="region of interest" description="Disordered" evidence="1">
    <location>
        <begin position="103"/>
        <end position="122"/>
    </location>
</feature>
<sequence length="144" mass="16001">MAEKIDGWQLHHLRFADDIVFTTSNISQAERMLGDFDTACGKIGLPLNFTKTMFMRNGLVLYALFTLSETNISECSSYVCLEWEINMLNDLAAELMGQETSGLGSFQEHRGGSEEDKEHSIPCPSFRINGTSCPNVCVKNLVAV</sequence>
<evidence type="ECO:0000259" key="2">
    <source>
        <dbReference type="PROSITE" id="PS50878"/>
    </source>
</evidence>
<dbReference type="PROSITE" id="PS50878">
    <property type="entry name" value="RT_POL"/>
    <property type="match status" value="1"/>
</dbReference>
<feature type="domain" description="Reverse transcriptase" evidence="2">
    <location>
        <begin position="1"/>
        <end position="67"/>
    </location>
</feature>
<evidence type="ECO:0000313" key="3">
    <source>
        <dbReference type="Proteomes" id="UP000035642"/>
    </source>
</evidence>
<dbReference type="WBParaSite" id="ACAC_0000843501-mRNA-1">
    <property type="protein sequence ID" value="ACAC_0000843501-mRNA-1"/>
    <property type="gene ID" value="ACAC_0000843501"/>
</dbReference>
<evidence type="ECO:0000313" key="4">
    <source>
        <dbReference type="WBParaSite" id="ACAC_0000843501-mRNA-1"/>
    </source>
</evidence>
<evidence type="ECO:0000256" key="1">
    <source>
        <dbReference type="SAM" id="MobiDB-lite"/>
    </source>
</evidence>
<accession>A0A0K0DCT7</accession>
<reference evidence="4" key="2">
    <citation type="submission" date="2017-02" db="UniProtKB">
        <authorList>
            <consortium name="WormBaseParasite"/>
        </authorList>
    </citation>
    <scope>IDENTIFICATION</scope>
</reference>
<proteinExistence type="predicted"/>
<name>A0A0K0DCT7_ANGCA</name>
<organism evidence="3 4">
    <name type="scientific">Angiostrongylus cantonensis</name>
    <name type="common">Rat lungworm</name>
    <dbReference type="NCBI Taxonomy" id="6313"/>
    <lineage>
        <taxon>Eukaryota</taxon>
        <taxon>Metazoa</taxon>
        <taxon>Ecdysozoa</taxon>
        <taxon>Nematoda</taxon>
        <taxon>Chromadorea</taxon>
        <taxon>Rhabditida</taxon>
        <taxon>Rhabditina</taxon>
        <taxon>Rhabditomorpha</taxon>
        <taxon>Strongyloidea</taxon>
        <taxon>Metastrongylidae</taxon>
        <taxon>Angiostrongylus</taxon>
    </lineage>
</organism>
<dbReference type="AlphaFoldDB" id="A0A0K0DCT7"/>